<evidence type="ECO:0000256" key="5">
    <source>
        <dbReference type="ARBA" id="ARBA00022603"/>
    </source>
</evidence>
<dbReference type="GO" id="GO:0005634">
    <property type="term" value="C:nucleus"/>
    <property type="evidence" value="ECO:0007669"/>
    <property type="project" value="UniProtKB-SubCell"/>
</dbReference>
<keyword evidence="4" id="KW-0963">Cytoplasm</keyword>
<reference evidence="10" key="1">
    <citation type="submission" date="2023-03" db="EMBL/GenBank/DDBJ databases">
        <authorList>
            <person name="Steffen K."/>
            <person name="Cardenas P."/>
        </authorList>
    </citation>
    <scope>NUCLEOTIDE SEQUENCE</scope>
</reference>
<evidence type="ECO:0000256" key="2">
    <source>
        <dbReference type="ARBA" id="ARBA00004496"/>
    </source>
</evidence>
<keyword evidence="5 10" id="KW-0489">Methyltransferase</keyword>
<name>A0AA35R1Y5_GEOBA</name>
<comment type="caution">
    <text evidence="10">The sequence shown here is derived from an EMBL/GenBank/DDBJ whole genome shotgun (WGS) entry which is preliminary data.</text>
</comment>
<dbReference type="GO" id="GO:0005737">
    <property type="term" value="C:cytoplasm"/>
    <property type="evidence" value="ECO:0007669"/>
    <property type="project" value="UniProtKB-SubCell"/>
</dbReference>
<evidence type="ECO:0000256" key="3">
    <source>
        <dbReference type="ARBA" id="ARBA00012533"/>
    </source>
</evidence>
<evidence type="ECO:0000256" key="1">
    <source>
        <dbReference type="ARBA" id="ARBA00004123"/>
    </source>
</evidence>
<dbReference type="InterPro" id="IPR019410">
    <property type="entry name" value="Methyltransf_16"/>
</dbReference>
<comment type="similarity">
    <text evidence="9">Belongs to the methyltransferase superfamily. METTL18 family.</text>
</comment>
<keyword evidence="8" id="KW-0539">Nucleus</keyword>
<dbReference type="AlphaFoldDB" id="A0AA35R1Y5"/>
<sequence>MRICLMAGFRFNFVLDEESDANVAPLSTRARGPQQSSSSSSFKLSELEVVVETFHQQLLTFISPSYHSVVLQRNTFSPLSHPSLSLPLPKTLQYVTSDTLQSLLDGGKSSGHDSNLKSGTEESVLCRLGSELGPLLGSTDFLHSDLIPAVYEGGMKVWECAYDLVDYLASGDSPPLSRRRVLELGCGIGLPGIFSLLTGAEVVHFHDYNREVLSCLTIPSALASFVSGRPELKSGQTGQTGILDQLADKTKFYYGDWADFVTSHCESGESPYDIILTSETIYSPSSQPKLLQALNKLTNQSTGLVVMAAKVHYFGIGGSVAMFSDLVASDGHFELSVVKNIKDTVPRVILLLKPRNL</sequence>
<protein>
    <recommendedName>
        <fullName evidence="3">protein-histidine N-methyltransferase</fullName>
        <ecNumber evidence="3">2.1.1.85</ecNumber>
    </recommendedName>
</protein>
<keyword evidence="6" id="KW-0808">Transferase</keyword>
<evidence type="ECO:0000256" key="4">
    <source>
        <dbReference type="ARBA" id="ARBA00022490"/>
    </source>
</evidence>
<dbReference type="EMBL" id="CASHTH010000427">
    <property type="protein sequence ID" value="CAI8001097.1"/>
    <property type="molecule type" value="Genomic_DNA"/>
</dbReference>
<evidence type="ECO:0000256" key="6">
    <source>
        <dbReference type="ARBA" id="ARBA00022679"/>
    </source>
</evidence>
<dbReference type="Pfam" id="PF10294">
    <property type="entry name" value="Methyltransf_16"/>
    <property type="match status" value="1"/>
</dbReference>
<evidence type="ECO:0000256" key="8">
    <source>
        <dbReference type="ARBA" id="ARBA00023242"/>
    </source>
</evidence>
<comment type="subcellular location">
    <subcellularLocation>
        <location evidence="2">Cytoplasm</location>
    </subcellularLocation>
    <subcellularLocation>
        <location evidence="1">Nucleus</location>
    </subcellularLocation>
</comment>
<dbReference type="InterPro" id="IPR029063">
    <property type="entry name" value="SAM-dependent_MTases_sf"/>
</dbReference>
<gene>
    <name evidence="10" type="ORF">GBAR_LOCUS3115</name>
</gene>
<dbReference type="PANTHER" id="PTHR14614">
    <property type="entry name" value="HEPATOCELLULAR CARCINOMA-ASSOCIATED ANTIGEN"/>
    <property type="match status" value="1"/>
</dbReference>
<keyword evidence="11" id="KW-1185">Reference proteome</keyword>
<dbReference type="GO" id="GO:0018064">
    <property type="term" value="F:protein-L-histidine N-tele-methyltransferase activity"/>
    <property type="evidence" value="ECO:0007669"/>
    <property type="project" value="UniProtKB-EC"/>
</dbReference>
<organism evidence="10 11">
    <name type="scientific">Geodia barretti</name>
    <name type="common">Barrett's horny sponge</name>
    <dbReference type="NCBI Taxonomy" id="519541"/>
    <lineage>
        <taxon>Eukaryota</taxon>
        <taxon>Metazoa</taxon>
        <taxon>Porifera</taxon>
        <taxon>Demospongiae</taxon>
        <taxon>Heteroscleromorpha</taxon>
        <taxon>Tetractinellida</taxon>
        <taxon>Astrophorina</taxon>
        <taxon>Geodiidae</taxon>
        <taxon>Geodia</taxon>
    </lineage>
</organism>
<evidence type="ECO:0000313" key="11">
    <source>
        <dbReference type="Proteomes" id="UP001174909"/>
    </source>
</evidence>
<dbReference type="SUPFAM" id="SSF53335">
    <property type="entry name" value="S-adenosyl-L-methionine-dependent methyltransferases"/>
    <property type="match status" value="1"/>
</dbReference>
<dbReference type="PANTHER" id="PTHR14614:SF39">
    <property type="entry name" value="HISTIDINE PROTEIN METHYLTRANSFERASE 1 HOMOLOG"/>
    <property type="match status" value="1"/>
</dbReference>
<dbReference type="Proteomes" id="UP001174909">
    <property type="component" value="Unassembled WGS sequence"/>
</dbReference>
<evidence type="ECO:0000256" key="7">
    <source>
        <dbReference type="ARBA" id="ARBA00022691"/>
    </source>
</evidence>
<evidence type="ECO:0000313" key="10">
    <source>
        <dbReference type="EMBL" id="CAI8001097.1"/>
    </source>
</evidence>
<proteinExistence type="inferred from homology"/>
<evidence type="ECO:0000256" key="9">
    <source>
        <dbReference type="ARBA" id="ARBA00038126"/>
    </source>
</evidence>
<accession>A0AA35R1Y5</accession>
<dbReference type="EC" id="2.1.1.85" evidence="3"/>
<keyword evidence="7" id="KW-0949">S-adenosyl-L-methionine</keyword>
<dbReference type="GO" id="GO:0032259">
    <property type="term" value="P:methylation"/>
    <property type="evidence" value="ECO:0007669"/>
    <property type="project" value="UniProtKB-KW"/>
</dbReference>
<dbReference type="Gene3D" id="3.40.50.150">
    <property type="entry name" value="Vaccinia Virus protein VP39"/>
    <property type="match status" value="1"/>
</dbReference>